<dbReference type="SUPFAM" id="SSF52402">
    <property type="entry name" value="Adenine nucleotide alpha hydrolases-like"/>
    <property type="match status" value="1"/>
</dbReference>
<accession>A0ABS0AZN0</accession>
<dbReference type="RefSeq" id="WP_194847879.1">
    <property type="nucleotide sequence ID" value="NZ_JAAEJV010000028.1"/>
</dbReference>
<proteinExistence type="predicted"/>
<feature type="domain" description="tRNA(Ile)-lysidine/2-thiocytidine synthase N-terminal" evidence="2">
    <location>
        <begin position="28"/>
        <end position="185"/>
    </location>
</feature>
<dbReference type="EMBL" id="JAAEJV010000028">
    <property type="protein sequence ID" value="MBF5059577.1"/>
    <property type="molecule type" value="Genomic_DNA"/>
</dbReference>
<keyword evidence="4" id="KW-1185">Reference proteome</keyword>
<keyword evidence="1" id="KW-0808">Transferase</keyword>
<dbReference type="Proteomes" id="UP001194714">
    <property type="component" value="Unassembled WGS sequence"/>
</dbReference>
<dbReference type="CDD" id="cd24138">
    <property type="entry name" value="TtcA-like"/>
    <property type="match status" value="1"/>
</dbReference>
<dbReference type="InterPro" id="IPR014729">
    <property type="entry name" value="Rossmann-like_a/b/a_fold"/>
</dbReference>
<gene>
    <name evidence="3" type="ORF">NEPTK9_001093</name>
</gene>
<evidence type="ECO:0000313" key="4">
    <source>
        <dbReference type="Proteomes" id="UP001194714"/>
    </source>
</evidence>
<organism evidence="3 4">
    <name type="scientific">Candidatus Neptunichlamydia vexilliferae</name>
    <dbReference type="NCBI Taxonomy" id="1651774"/>
    <lineage>
        <taxon>Bacteria</taxon>
        <taxon>Pseudomonadati</taxon>
        <taxon>Chlamydiota</taxon>
        <taxon>Chlamydiia</taxon>
        <taxon>Parachlamydiales</taxon>
        <taxon>Simkaniaceae</taxon>
        <taxon>Candidatus Neptunichlamydia</taxon>
    </lineage>
</organism>
<evidence type="ECO:0000256" key="1">
    <source>
        <dbReference type="ARBA" id="ARBA00022679"/>
    </source>
</evidence>
<evidence type="ECO:0000259" key="2">
    <source>
        <dbReference type="Pfam" id="PF01171"/>
    </source>
</evidence>
<dbReference type="Pfam" id="PF01171">
    <property type="entry name" value="ATP_bind_3"/>
    <property type="match status" value="1"/>
</dbReference>
<name>A0ABS0AZN0_9BACT</name>
<dbReference type="PANTHER" id="PTHR43686:SF1">
    <property type="entry name" value="AMINOTRAN_5 DOMAIN-CONTAINING PROTEIN"/>
    <property type="match status" value="1"/>
</dbReference>
<dbReference type="Gene3D" id="3.40.50.620">
    <property type="entry name" value="HUPs"/>
    <property type="match status" value="1"/>
</dbReference>
<protein>
    <submittedName>
        <fullName evidence="3">tRNA 2-thiocytidine biosynthesis protein TtcA 2</fullName>
    </submittedName>
</protein>
<comment type="caution">
    <text evidence="3">The sequence shown here is derived from an EMBL/GenBank/DDBJ whole genome shotgun (WGS) entry which is preliminary data.</text>
</comment>
<dbReference type="PANTHER" id="PTHR43686">
    <property type="entry name" value="SULFURTRANSFERASE-RELATED"/>
    <property type="match status" value="1"/>
</dbReference>
<sequence>MTQLRKKIESACRKALFDFQLLEGAEGIAVALSGGKDSITLLLMLKAILGRGFPDLPLHAIHVTGEFSCGASVQESFLRGICDKLEVPLIIRESTQKRETLACYRCSRERRRLIFDAAKEVGAPVVAFGHHEDDSIQTLLLNLLHKGEFAANLPKVPMYDYGVTIIRPLIYVSEKALYEFAKQEGYARITCQCPVGQNSKRMEVKKLLEEIKVSFPNVETNLAQAALKYGSKKAISR</sequence>
<dbReference type="InterPro" id="IPR035107">
    <property type="entry name" value="tRNA_thiolation_TtcA_Ctu1"/>
</dbReference>
<evidence type="ECO:0000313" key="3">
    <source>
        <dbReference type="EMBL" id="MBF5059577.1"/>
    </source>
</evidence>
<dbReference type="PIRSF" id="PIRSF004976">
    <property type="entry name" value="ATPase_YdaO"/>
    <property type="match status" value="1"/>
</dbReference>
<dbReference type="InterPro" id="IPR011063">
    <property type="entry name" value="TilS/TtcA_N"/>
</dbReference>
<reference evidence="3 4" key="1">
    <citation type="submission" date="2020-01" db="EMBL/GenBank/DDBJ databases">
        <title>Draft genome sequence of Cand. Neptunochlamydia vexilliferae K9.</title>
        <authorList>
            <person name="Schulz F."/>
            <person name="Koestlbacher S."/>
            <person name="Wascher F."/>
            <person name="Pizzetti I."/>
            <person name="Horn M."/>
        </authorList>
    </citation>
    <scope>NUCLEOTIDE SEQUENCE [LARGE SCALE GENOMIC DNA]</scope>
    <source>
        <strain evidence="3 4">K9</strain>
    </source>
</reference>